<dbReference type="Proteomes" id="UP000466345">
    <property type="component" value="Unassembled WGS sequence"/>
</dbReference>
<dbReference type="GO" id="GO:0005524">
    <property type="term" value="F:ATP binding"/>
    <property type="evidence" value="ECO:0007669"/>
    <property type="project" value="UniProtKB-UniRule"/>
</dbReference>
<comment type="caution">
    <text evidence="6">The sequence shown here is derived from an EMBL/GenBank/DDBJ whole genome shotgun (WGS) entry which is preliminary data.</text>
</comment>
<dbReference type="SUPFAM" id="SSF56059">
    <property type="entry name" value="Glutathione synthetase ATP-binding domain-like"/>
    <property type="match status" value="1"/>
</dbReference>
<dbReference type="PANTHER" id="PTHR43585:SF2">
    <property type="entry name" value="ATP-GRASP ENZYME FSQD"/>
    <property type="match status" value="1"/>
</dbReference>
<dbReference type="RefSeq" id="WP_153452463.1">
    <property type="nucleotide sequence ID" value="NZ_WEGJ01000009.1"/>
</dbReference>
<dbReference type="OrthoDB" id="24041at2"/>
<feature type="domain" description="ATP-grasp" evidence="5">
    <location>
        <begin position="120"/>
        <end position="319"/>
    </location>
</feature>
<evidence type="ECO:0000259" key="5">
    <source>
        <dbReference type="PROSITE" id="PS50975"/>
    </source>
</evidence>
<evidence type="ECO:0000313" key="6">
    <source>
        <dbReference type="EMBL" id="MQY12858.1"/>
    </source>
</evidence>
<dbReference type="AlphaFoldDB" id="A0A7K0CHC2"/>
<dbReference type="PANTHER" id="PTHR43585">
    <property type="entry name" value="FUMIPYRROLE BIOSYNTHESIS PROTEIN C"/>
    <property type="match status" value="1"/>
</dbReference>
<evidence type="ECO:0000256" key="3">
    <source>
        <dbReference type="ARBA" id="ARBA00022840"/>
    </source>
</evidence>
<reference evidence="6 7" key="1">
    <citation type="submission" date="2019-10" db="EMBL/GenBank/DDBJ databases">
        <title>Streptomyces smaragdinus sp. nov. and Streptomyces fabii sp. nov., isolated from the gut of fungus growing-termite Macrotermes natalensis.</title>
        <authorList>
            <person name="Schwitalla J."/>
            <person name="Benndorf R."/>
            <person name="Martin K."/>
            <person name="De Beer W."/>
            <person name="Kaster A.-K."/>
            <person name="Vollmers J."/>
            <person name="Poulsen M."/>
            <person name="Beemelmanns C."/>
        </authorList>
    </citation>
    <scope>NUCLEOTIDE SEQUENCE [LARGE SCALE GENOMIC DNA]</scope>
    <source>
        <strain evidence="6 7">RB5</strain>
    </source>
</reference>
<keyword evidence="2 4" id="KW-0547">Nucleotide-binding</keyword>
<evidence type="ECO:0000256" key="4">
    <source>
        <dbReference type="PROSITE-ProRule" id="PRU00409"/>
    </source>
</evidence>
<name>A0A7K0CHC2_9ACTN</name>
<protein>
    <recommendedName>
        <fullName evidence="5">ATP-grasp domain-containing protein</fullName>
    </recommendedName>
</protein>
<dbReference type="GO" id="GO:0016874">
    <property type="term" value="F:ligase activity"/>
    <property type="evidence" value="ECO:0007669"/>
    <property type="project" value="UniProtKB-KW"/>
</dbReference>
<evidence type="ECO:0000256" key="1">
    <source>
        <dbReference type="ARBA" id="ARBA00022598"/>
    </source>
</evidence>
<keyword evidence="3 4" id="KW-0067">ATP-binding</keyword>
<dbReference type="GO" id="GO:0046872">
    <property type="term" value="F:metal ion binding"/>
    <property type="evidence" value="ECO:0007669"/>
    <property type="project" value="InterPro"/>
</dbReference>
<accession>A0A7K0CHC2</accession>
<evidence type="ECO:0000256" key="2">
    <source>
        <dbReference type="ARBA" id="ARBA00022741"/>
    </source>
</evidence>
<dbReference type="InterPro" id="IPR011761">
    <property type="entry name" value="ATP-grasp"/>
</dbReference>
<dbReference type="PROSITE" id="PS50975">
    <property type="entry name" value="ATP_GRASP"/>
    <property type="match status" value="1"/>
</dbReference>
<gene>
    <name evidence="6" type="ORF">SRB5_29970</name>
</gene>
<proteinExistence type="predicted"/>
<evidence type="ECO:0000313" key="7">
    <source>
        <dbReference type="Proteomes" id="UP000466345"/>
    </source>
</evidence>
<dbReference type="EMBL" id="WEGJ01000009">
    <property type="protein sequence ID" value="MQY12858.1"/>
    <property type="molecule type" value="Genomic_DNA"/>
</dbReference>
<keyword evidence="7" id="KW-1185">Reference proteome</keyword>
<organism evidence="6 7">
    <name type="scientific">Streptomyces smaragdinus</name>
    <dbReference type="NCBI Taxonomy" id="2585196"/>
    <lineage>
        <taxon>Bacteria</taxon>
        <taxon>Bacillati</taxon>
        <taxon>Actinomycetota</taxon>
        <taxon>Actinomycetes</taxon>
        <taxon>Kitasatosporales</taxon>
        <taxon>Streptomycetaceae</taxon>
        <taxon>Streptomyces</taxon>
    </lineage>
</organism>
<dbReference type="InterPro" id="IPR052032">
    <property type="entry name" value="ATP-dep_AA_Ligase"/>
</dbReference>
<dbReference type="SMART" id="SM01209">
    <property type="entry name" value="GARS_A"/>
    <property type="match status" value="1"/>
</dbReference>
<keyword evidence="1" id="KW-0436">Ligase</keyword>
<sequence>MADAAALPALAVVYDSGAASPVEIATAARGLCRPVLVADPAAPAVQGSLPVLRALGTLVEHPAGTDPDVTVRRLKELGVTAVTTFADPCLDLTAALAEALGVRFHTPETALALGDKLRQRSRLAKAGLPAVRYAKVSEPGDIDGALAEVGLPAVLKPRHSAGSRNTLPVATPREFRTVAGELLALGERGLIAEEYLTGDPTVAGERWGDYVSVESVVDGERITHLGVTGKEPLAEPFREGGIFFPATLGAGLSGEILERTAGALRALGIRSGVTHTEFKLTAGGPRLIEVNGRLGGFITDLVGRATGVSPLRIALENALGLPAPVPERIDTTAARVTFQHLFQPPVTATAVASVTGVKETRKLPGVARVELVRRPGDPVDWRQGTQSFTAIVYGDAPDHTALAATLAAVDAGLSITYDGEELP</sequence>
<dbReference type="Gene3D" id="3.30.470.20">
    <property type="entry name" value="ATP-grasp fold, B domain"/>
    <property type="match status" value="1"/>
</dbReference>